<reference evidence="5 6" key="1">
    <citation type="submission" date="2018-11" db="EMBL/GenBank/DDBJ databases">
        <title>Genome sequencing of Paenibacillus lentus DSM25539(T).</title>
        <authorList>
            <person name="Kook J.-K."/>
            <person name="Park S.-N."/>
            <person name="Lim Y.K."/>
        </authorList>
    </citation>
    <scope>NUCLEOTIDE SEQUENCE [LARGE SCALE GENOMIC DNA]</scope>
    <source>
        <strain evidence="5 6">DSM 25539</strain>
    </source>
</reference>
<dbReference type="InterPro" id="IPR041628">
    <property type="entry name" value="ChlI/MoxR_AAA_lid"/>
</dbReference>
<dbReference type="InterPro" id="IPR003593">
    <property type="entry name" value="AAA+_ATPase"/>
</dbReference>
<evidence type="ECO:0000313" key="5">
    <source>
        <dbReference type="EMBL" id="AZK48301.1"/>
    </source>
</evidence>
<dbReference type="EMBL" id="CP034248">
    <property type="protein sequence ID" value="AZK48301.1"/>
    <property type="molecule type" value="Genomic_DNA"/>
</dbReference>
<dbReference type="CDD" id="cd00009">
    <property type="entry name" value="AAA"/>
    <property type="match status" value="1"/>
</dbReference>
<dbReference type="GO" id="GO:0016887">
    <property type="term" value="F:ATP hydrolysis activity"/>
    <property type="evidence" value="ECO:0007669"/>
    <property type="project" value="InterPro"/>
</dbReference>
<dbReference type="GO" id="GO:0005524">
    <property type="term" value="F:ATP binding"/>
    <property type="evidence" value="ECO:0007669"/>
    <property type="project" value="UniProtKB-KW"/>
</dbReference>
<organism evidence="5 6">
    <name type="scientific">Paenibacillus lentus</name>
    <dbReference type="NCBI Taxonomy" id="1338368"/>
    <lineage>
        <taxon>Bacteria</taxon>
        <taxon>Bacillati</taxon>
        <taxon>Bacillota</taxon>
        <taxon>Bacilli</taxon>
        <taxon>Bacillales</taxon>
        <taxon>Paenibacillaceae</taxon>
        <taxon>Paenibacillus</taxon>
    </lineage>
</organism>
<dbReference type="SUPFAM" id="SSF52540">
    <property type="entry name" value="P-loop containing nucleoside triphosphate hydrolases"/>
    <property type="match status" value="1"/>
</dbReference>
<evidence type="ECO:0000256" key="3">
    <source>
        <dbReference type="ARBA" id="ARBA00061607"/>
    </source>
</evidence>
<dbReference type="Gene3D" id="3.40.50.300">
    <property type="entry name" value="P-loop containing nucleotide triphosphate hydrolases"/>
    <property type="match status" value="1"/>
</dbReference>
<dbReference type="RefSeq" id="WP_125084460.1">
    <property type="nucleotide sequence ID" value="NZ_CP034248.1"/>
</dbReference>
<dbReference type="InterPro" id="IPR027417">
    <property type="entry name" value="P-loop_NTPase"/>
</dbReference>
<dbReference type="InterPro" id="IPR050764">
    <property type="entry name" value="CbbQ/NirQ/NorQ/GpvN"/>
</dbReference>
<evidence type="ECO:0000256" key="2">
    <source>
        <dbReference type="ARBA" id="ARBA00022840"/>
    </source>
</evidence>
<sequence length="331" mass="36258">MKLEATAQVESWRNTISSVREQIGRVIVGQEEIVEQLLWCVFAGGHALLEGIPGLGKTMLVRTIADTLDLSFSRIQFTPDLMPSDITGTNVIRFGPQGGTDTVFQPGPVFSSIVLADEINRATPKTQSAMLEAMQEQTVTVGGETHRLPQPFFVLATQNPLENEGTYPLPEAQLDRFLLKIHVSYPSPDELKEIVRRTTSGNQPTPEKQASAGELLEIRQAAKEVLLADDVLDYGVRLLMMTHPEEASAPESVRKYLRFGSGPRGIQSIVSVAKVRAISKGRLHVSTGDIAAVAVPALRHRLFLNFEGQALGVSPDMLIEDILSVLEGERR</sequence>
<dbReference type="Pfam" id="PF17863">
    <property type="entry name" value="AAA_lid_2"/>
    <property type="match status" value="1"/>
</dbReference>
<evidence type="ECO:0000313" key="6">
    <source>
        <dbReference type="Proteomes" id="UP000273145"/>
    </source>
</evidence>
<dbReference type="Pfam" id="PF07726">
    <property type="entry name" value="AAA_3"/>
    <property type="match status" value="1"/>
</dbReference>
<dbReference type="FunFam" id="3.40.50.300:FF:000640">
    <property type="entry name" value="MoxR family ATPase"/>
    <property type="match status" value="1"/>
</dbReference>
<keyword evidence="1" id="KW-0547">Nucleotide-binding</keyword>
<protein>
    <submittedName>
        <fullName evidence="5">MoxR family ATPase</fullName>
    </submittedName>
</protein>
<keyword evidence="2" id="KW-0067">ATP-binding</keyword>
<gene>
    <name evidence="5" type="ORF">EIM92_20730</name>
</gene>
<name>A0A3S8RZD7_9BACL</name>
<evidence type="ECO:0000259" key="4">
    <source>
        <dbReference type="SMART" id="SM00382"/>
    </source>
</evidence>
<dbReference type="PANTHER" id="PTHR42759">
    <property type="entry name" value="MOXR FAMILY PROTEIN"/>
    <property type="match status" value="1"/>
</dbReference>
<dbReference type="PANTHER" id="PTHR42759:SF1">
    <property type="entry name" value="MAGNESIUM-CHELATASE SUBUNIT CHLD"/>
    <property type="match status" value="1"/>
</dbReference>
<dbReference type="InterPro" id="IPR011703">
    <property type="entry name" value="ATPase_AAA-3"/>
</dbReference>
<evidence type="ECO:0000256" key="1">
    <source>
        <dbReference type="ARBA" id="ARBA00022741"/>
    </source>
</evidence>
<accession>A0A3S8RZD7</accession>
<dbReference type="Proteomes" id="UP000273145">
    <property type="component" value="Chromosome"/>
</dbReference>
<dbReference type="PIRSF" id="PIRSF002849">
    <property type="entry name" value="AAA_ATPase_chaperone_MoxR_prd"/>
    <property type="match status" value="1"/>
</dbReference>
<dbReference type="OrthoDB" id="9808397at2"/>
<dbReference type="Gene3D" id="1.10.8.80">
    <property type="entry name" value="Magnesium chelatase subunit I, C-Terminal domain"/>
    <property type="match status" value="1"/>
</dbReference>
<feature type="domain" description="AAA+ ATPase" evidence="4">
    <location>
        <begin position="43"/>
        <end position="187"/>
    </location>
</feature>
<proteinExistence type="inferred from homology"/>
<comment type="similarity">
    <text evidence="3">Belongs to the MoxR family.</text>
</comment>
<keyword evidence="6" id="KW-1185">Reference proteome</keyword>
<dbReference type="SMART" id="SM00382">
    <property type="entry name" value="AAA"/>
    <property type="match status" value="1"/>
</dbReference>
<dbReference type="AlphaFoldDB" id="A0A3S8RZD7"/>
<dbReference type="KEGG" id="plen:EIM92_20730"/>